<evidence type="ECO:0000313" key="2">
    <source>
        <dbReference type="Proteomes" id="UP000079169"/>
    </source>
</evidence>
<feature type="compositionally biased region" description="Basic and acidic residues" evidence="1">
    <location>
        <begin position="532"/>
        <end position="551"/>
    </location>
</feature>
<accession>A0A1S3CZ59</accession>
<feature type="compositionally biased region" description="Basic and acidic residues" evidence="1">
    <location>
        <begin position="298"/>
        <end position="312"/>
    </location>
</feature>
<name>A0A1S3CZ59_DIACI</name>
<evidence type="ECO:0000313" key="3">
    <source>
        <dbReference type="RefSeq" id="XP_008470838.1"/>
    </source>
</evidence>
<keyword evidence="2" id="KW-1185">Reference proteome</keyword>
<feature type="compositionally biased region" description="Basic residues" evidence="1">
    <location>
        <begin position="498"/>
        <end position="508"/>
    </location>
</feature>
<feature type="compositionally biased region" description="Basic residues" evidence="1">
    <location>
        <begin position="365"/>
        <end position="374"/>
    </location>
</feature>
<organism evidence="2 3">
    <name type="scientific">Diaphorina citri</name>
    <name type="common">Asian citrus psyllid</name>
    <dbReference type="NCBI Taxonomy" id="121845"/>
    <lineage>
        <taxon>Eukaryota</taxon>
        <taxon>Metazoa</taxon>
        <taxon>Ecdysozoa</taxon>
        <taxon>Arthropoda</taxon>
        <taxon>Hexapoda</taxon>
        <taxon>Insecta</taxon>
        <taxon>Pterygota</taxon>
        <taxon>Neoptera</taxon>
        <taxon>Paraneoptera</taxon>
        <taxon>Hemiptera</taxon>
        <taxon>Sternorrhyncha</taxon>
        <taxon>Psylloidea</taxon>
        <taxon>Psyllidae</taxon>
        <taxon>Diaphorininae</taxon>
        <taxon>Diaphorina</taxon>
    </lineage>
</organism>
<proteinExistence type="predicted"/>
<feature type="region of interest" description="Disordered" evidence="1">
    <location>
        <begin position="277"/>
        <end position="551"/>
    </location>
</feature>
<sequence length="551" mass="63523">MLSFVRRLNPFRKQSLVPPPPQPPTHNIVTRSVQTELEGAFPILSEPSRTSNVEPIVNHGVNSRKGINRLLHEFERENFAVATLMDQDGRIFFTIDLTEIIYQDEALENIVKVVQKSIRETSDKTLFNNNSDEISKKLKRHFLFESMKNLTGGQKNKVSLVLSESYHTVTDKTNAAQRNLAEKSGNMAAITQERKKPCISADEKEIKSLLYEAKSSLSPEVSTDLLESLRSSLATKIFKRIEKTIDSIKRKHRYHQEVEENANVSIVFSRHCNPVEVPRHRKENKASVEVPRHRKEHKASVEDPRHRKENKASVEVSRHRKEHKASVEVPRQRKENTASDQFKHHTRNARSVKRPQTRQNETRRLRTKSSRTLRKLPDSFTGNSSKTVQMENNSRSASNIDERKEIEKTRHCVVGRSSVPNPTLPPKFPSRTRNSKKVRSSSKMKKTQHHSDKSDASSTRKVAAFAMKSLKQKENSQRSNKEEPKVRMFSMRRDSAIRKYKLHKRPTKKSSNVKLLEDPAPVSAENTKKKKDKEDRKEIRGDLVREKLKSL</sequence>
<gene>
    <name evidence="3" type="primary">LOC103508083</name>
</gene>
<dbReference type="AlphaFoldDB" id="A0A1S3CZ59"/>
<evidence type="ECO:0000256" key="1">
    <source>
        <dbReference type="SAM" id="MobiDB-lite"/>
    </source>
</evidence>
<feature type="compositionally biased region" description="Basic residues" evidence="1">
    <location>
        <begin position="344"/>
        <end position="356"/>
    </location>
</feature>
<dbReference type="KEGG" id="dci:103508083"/>
<feature type="compositionally biased region" description="Basic and acidic residues" evidence="1">
    <location>
        <begin position="471"/>
        <end position="497"/>
    </location>
</feature>
<dbReference type="PaxDb" id="121845-A0A1S3CZ59"/>
<dbReference type="GeneID" id="103508083"/>
<protein>
    <submittedName>
        <fullName evidence="3">Intracellular protein transport protein USO1-like</fullName>
    </submittedName>
</protein>
<feature type="compositionally biased region" description="Basic and acidic residues" evidence="1">
    <location>
        <begin position="400"/>
        <end position="410"/>
    </location>
</feature>
<feature type="compositionally biased region" description="Basic residues" evidence="1">
    <location>
        <begin position="433"/>
        <end position="448"/>
    </location>
</feature>
<dbReference type="RefSeq" id="XP_008470838.1">
    <property type="nucleotide sequence ID" value="XM_008472616.1"/>
</dbReference>
<reference evidence="3" key="1">
    <citation type="submission" date="2025-08" db="UniProtKB">
        <authorList>
            <consortium name="RefSeq"/>
        </authorList>
    </citation>
    <scope>IDENTIFICATION</scope>
</reference>
<dbReference type="Proteomes" id="UP000079169">
    <property type="component" value="Unplaced"/>
</dbReference>
<feature type="compositionally biased region" description="Basic and acidic residues" evidence="1">
    <location>
        <begin position="324"/>
        <end position="343"/>
    </location>
</feature>
<feature type="compositionally biased region" description="Polar residues" evidence="1">
    <location>
        <begin position="380"/>
        <end position="399"/>
    </location>
</feature>